<evidence type="ECO:0000256" key="1">
    <source>
        <dbReference type="SAM" id="MobiDB-lite"/>
    </source>
</evidence>
<reference evidence="3 4" key="1">
    <citation type="submission" date="2020-12" db="EMBL/GenBank/DDBJ databases">
        <title>FDA dAtabase for Regulatory Grade micrObial Sequences (FDA-ARGOS): Supporting development and validation of Infectious Disease Dx tests.</title>
        <authorList>
            <person name="Sproer C."/>
            <person name="Gronow S."/>
            <person name="Severitt S."/>
            <person name="Schroder I."/>
            <person name="Tallon L."/>
            <person name="Sadzewicz L."/>
            <person name="Zhao X."/>
            <person name="Boylan J."/>
            <person name="Ott S."/>
            <person name="Bowen H."/>
            <person name="Vavikolanu K."/>
            <person name="Mehta A."/>
            <person name="Aluvathingal J."/>
            <person name="Nadendla S."/>
            <person name="Lowell S."/>
            <person name="Myers T."/>
            <person name="Yan Y."/>
            <person name="Sichtig H."/>
        </authorList>
    </citation>
    <scope>NUCLEOTIDE SEQUENCE [LARGE SCALE GENOMIC DNA]</scope>
    <source>
        <strain evidence="3 4">FDAARGOS_990</strain>
    </source>
</reference>
<dbReference type="RefSeq" id="WP_198499644.1">
    <property type="nucleotide sequence ID" value="NZ_CP065989.1"/>
</dbReference>
<protein>
    <submittedName>
        <fullName evidence="3">Uncharacterized protein</fullName>
    </submittedName>
</protein>
<accession>A0A7T4DJN9</accession>
<feature type="region of interest" description="Disordered" evidence="1">
    <location>
        <begin position="49"/>
        <end position="73"/>
    </location>
</feature>
<evidence type="ECO:0000313" key="4">
    <source>
        <dbReference type="Proteomes" id="UP000595374"/>
    </source>
</evidence>
<name>A0A7T4DJN9_9MICO</name>
<sequence>MELSLPADLLGILMILFAAASAVLIIALMIVGLRVLIRVDRRLGRQLPHDAAPASGTVAAPDDRLLTGGGHRA</sequence>
<dbReference type="EMBL" id="CP065989">
    <property type="protein sequence ID" value="QQB14586.1"/>
    <property type="molecule type" value="Genomic_DNA"/>
</dbReference>
<feature type="transmembrane region" description="Helical" evidence="2">
    <location>
        <begin position="12"/>
        <end position="37"/>
    </location>
</feature>
<organism evidence="3 4">
    <name type="scientific">Brevibacterium casei</name>
    <dbReference type="NCBI Taxonomy" id="33889"/>
    <lineage>
        <taxon>Bacteria</taxon>
        <taxon>Bacillati</taxon>
        <taxon>Actinomycetota</taxon>
        <taxon>Actinomycetes</taxon>
        <taxon>Micrococcales</taxon>
        <taxon>Brevibacteriaceae</taxon>
        <taxon>Brevibacterium</taxon>
    </lineage>
</organism>
<keyword evidence="2" id="KW-1133">Transmembrane helix</keyword>
<dbReference type="AlphaFoldDB" id="A0A7T4DJN9"/>
<keyword evidence="2" id="KW-0812">Transmembrane</keyword>
<evidence type="ECO:0000313" key="3">
    <source>
        <dbReference type="EMBL" id="QQB14586.1"/>
    </source>
</evidence>
<dbReference type="Proteomes" id="UP000595374">
    <property type="component" value="Chromosome"/>
</dbReference>
<evidence type="ECO:0000256" key="2">
    <source>
        <dbReference type="SAM" id="Phobius"/>
    </source>
</evidence>
<keyword evidence="2" id="KW-0472">Membrane</keyword>
<proteinExistence type="predicted"/>
<gene>
    <name evidence="3" type="ORF">I6H47_00865</name>
</gene>